<name>A0A0R3RRG3_9BILA</name>
<feature type="compositionally biased region" description="Basic and acidic residues" evidence="1">
    <location>
        <begin position="1"/>
        <end position="12"/>
    </location>
</feature>
<feature type="region of interest" description="Disordered" evidence="1">
    <location>
        <begin position="1"/>
        <end position="20"/>
    </location>
</feature>
<protein>
    <submittedName>
        <fullName evidence="3">Protein FAR1-RELATED SEQUENCE</fullName>
    </submittedName>
</protein>
<proteinExistence type="predicted"/>
<dbReference type="WBParaSite" id="EEL_0000432301-mRNA-1">
    <property type="protein sequence ID" value="EEL_0000432301-mRNA-1"/>
    <property type="gene ID" value="EEL_0000432301"/>
</dbReference>
<evidence type="ECO:0000313" key="3">
    <source>
        <dbReference type="WBParaSite" id="EEL_0000432301-mRNA-1"/>
    </source>
</evidence>
<dbReference type="AlphaFoldDB" id="A0A0R3RRG3"/>
<evidence type="ECO:0000256" key="1">
    <source>
        <dbReference type="SAM" id="MobiDB-lite"/>
    </source>
</evidence>
<dbReference type="Proteomes" id="UP000050640">
    <property type="component" value="Unplaced"/>
</dbReference>
<organism evidence="2 3">
    <name type="scientific">Elaeophora elaphi</name>
    <dbReference type="NCBI Taxonomy" id="1147741"/>
    <lineage>
        <taxon>Eukaryota</taxon>
        <taxon>Metazoa</taxon>
        <taxon>Ecdysozoa</taxon>
        <taxon>Nematoda</taxon>
        <taxon>Chromadorea</taxon>
        <taxon>Rhabditida</taxon>
        <taxon>Spirurina</taxon>
        <taxon>Spiruromorpha</taxon>
        <taxon>Filarioidea</taxon>
        <taxon>Onchocercidae</taxon>
        <taxon>Elaeophora</taxon>
    </lineage>
</organism>
<reference evidence="3" key="1">
    <citation type="submission" date="2017-02" db="UniProtKB">
        <authorList>
            <consortium name="WormBaseParasite"/>
        </authorList>
    </citation>
    <scope>IDENTIFICATION</scope>
</reference>
<accession>A0A0R3RRG3</accession>
<keyword evidence="2" id="KW-1185">Reference proteome</keyword>
<sequence length="176" mass="20038">MHNRIEDVKSGSDDNGDNVDGKSADKVCLDGIDTRKYVNFLGLFNTLKKRNAYSVHVDHIERLSSVQQEGLRCKNVSVVEDSLPSTSFQHSNTTIQNSNGEHVFERYQTFRESQPISFSNMDLTTIPTNFVHKKLELHVDEQTCSAKIATLRTTSSTNKVFFWSFRFGLQQKEDAD</sequence>
<evidence type="ECO:0000313" key="2">
    <source>
        <dbReference type="Proteomes" id="UP000050640"/>
    </source>
</evidence>